<dbReference type="CDD" id="cd11304">
    <property type="entry name" value="Cadherin_repeat"/>
    <property type="match status" value="1"/>
</dbReference>
<feature type="compositionally biased region" description="Low complexity" evidence="1">
    <location>
        <begin position="159"/>
        <end position="235"/>
    </location>
</feature>
<dbReference type="GO" id="GO:0005509">
    <property type="term" value="F:calcium ion binding"/>
    <property type="evidence" value="ECO:0007669"/>
    <property type="project" value="InterPro"/>
</dbReference>
<evidence type="ECO:0000259" key="3">
    <source>
        <dbReference type="PROSITE" id="PS50853"/>
    </source>
</evidence>
<proteinExistence type="predicted"/>
<dbReference type="InterPro" id="IPR036116">
    <property type="entry name" value="FN3_sf"/>
</dbReference>
<dbReference type="InterPro" id="IPR003961">
    <property type="entry name" value="FN3_dom"/>
</dbReference>
<dbReference type="SMART" id="SM00060">
    <property type="entry name" value="FN3"/>
    <property type="match status" value="2"/>
</dbReference>
<feature type="compositionally biased region" description="Gly residues" evidence="1">
    <location>
        <begin position="1036"/>
        <end position="1045"/>
    </location>
</feature>
<feature type="region of interest" description="Disordered" evidence="1">
    <location>
        <begin position="151"/>
        <end position="238"/>
    </location>
</feature>
<sequence length="1369" mass="143122">MNFSRRLRLPGKNQGVAVLAAAALVITGLGIVPLTGNAEDLGVENGKWGASQVFSSPEFDFFPSCDGSDFNEININVNKAFQAPFSASTGQQVDLGNNHIEVTFDGELANPWQLRLFTPGGDELRFSYEHEKWLTADELEQLYQEFLTSLATPSPVPAPGDEGTDPTPGDEGTDPTPGDEGTDPTPGDEGTDPTPGDEGTDPTPGDEGTGPTPGDEGTGPTPGDEGVGDPVVDPTTGPAVPEVVIREFPTFADLTPFASEGMLYGASFEGFFHIATIGDQTYATYISNNRPVAHEVVYTPDASLNECVEGLAVVDADQMLDWYEANPTPNTQLQEFLFASATARSSASKASKTAATYKVLGNANLRFGHASRSGNSSQRNSITATGDLSQPFYYNSEASTWFKLTYSTLPLNMAIGTGTGSGHWTGGTVTQLNSPVNQTIDYSQWVQTSVVGDEGYGYGVITVTTRFTVNTQLLAVTHKYSLGQSSSFVKVETTVKNESLSTVANMHIWVGTSDDYIRDTDQPIKYRGNLTQAGDFEPVSGATPQEERTAPGSALLITTVNRDQPDGEGVLFYSTTAGTNVIVEQYAGSFSQVYNQDPYNYEAMQRQSLDSGFDGAYGLLLTPGNIAAGSSTKITWFYAAGSTGDLADIARSVAAAAAPPAPSVTRTNQSVTLNWTAPEVEAGSVITGYRYRYSEDGGATWVESAVLPATPLSATVPGLENVVPYMFQVRALTAPEEDLTTVTAGAWSASSVEEILGAPNAPATPTVVGGDGTLLITYSPATVPAGITNAITSYEYCLGNCTDEANWLTLSASPATLTGLDNGLAFDVQIRARNLNGASLPSETVRAVNFPAWETTPSFPEELERDGSVDLGLSATAEVTYSISAGSLPTGLVLDSQTGAISGTPTTGGPYTFTITATNAAGAISATFTTTVDGPYWRPSVTTVSGNVGTSISSNVTIASSGGGLDFTSQGGSIAVSGLPTGVSFTTSNVNTPGVQPSITFSGAPLVAGTYQVTITVTDSNNVVAEQVVTFEIEAAGGGGGGGGSSPDPEPTVSPTTRPSASPGSPSPSRTLTPVPSPSAGPGATDPVLMPDLDPTPGVVYSDANPIPEFIMDILGQPLAYILGVLSGDPELPELAPSESLAYENGQPVVIELVKTDSENGYILRGDGWEVALEATDSSGEPLVLDDAGNIILNKDRFVQFSGTGFAPGSVVKVWLFSDPAELSDVVADASGNFVGQSQIPQAIPTGEHTIQLNGLTQDGQLRSVSLGVLIQPEAVIAPAPPVGFDITGLFNILWIFAAAALLFLYILWRRRKKNDEEGIPTSTGSDGDLIFASESFQPSQQFPNDSRRTVGPAAPPNRKRFGFKPKGA</sequence>
<feature type="compositionally biased region" description="Low complexity" evidence="1">
    <location>
        <begin position="1054"/>
        <end position="1071"/>
    </location>
</feature>
<keyword evidence="2" id="KW-1133">Transmembrane helix</keyword>
<keyword evidence="2" id="KW-0472">Membrane</keyword>
<reference evidence="4" key="1">
    <citation type="submission" date="2020-05" db="EMBL/GenBank/DDBJ databases">
        <authorList>
            <person name="Chiriac C."/>
            <person name="Salcher M."/>
            <person name="Ghai R."/>
            <person name="Kavagutti S V."/>
        </authorList>
    </citation>
    <scope>NUCLEOTIDE SEQUENCE</scope>
</reference>
<feature type="domain" description="Fibronectin type-III" evidence="3">
    <location>
        <begin position="658"/>
        <end position="758"/>
    </location>
</feature>
<dbReference type="GO" id="GO:0016020">
    <property type="term" value="C:membrane"/>
    <property type="evidence" value="ECO:0007669"/>
    <property type="project" value="InterPro"/>
</dbReference>
<organism evidence="4">
    <name type="scientific">freshwater metagenome</name>
    <dbReference type="NCBI Taxonomy" id="449393"/>
    <lineage>
        <taxon>unclassified sequences</taxon>
        <taxon>metagenomes</taxon>
        <taxon>ecological metagenomes</taxon>
    </lineage>
</organism>
<dbReference type="InterPro" id="IPR015919">
    <property type="entry name" value="Cadherin-like_sf"/>
</dbReference>
<dbReference type="Gene3D" id="2.60.40.10">
    <property type="entry name" value="Immunoglobulins"/>
    <property type="match status" value="4"/>
</dbReference>
<accession>A0A6J6JB77</accession>
<feature type="compositionally biased region" description="Basic residues" evidence="1">
    <location>
        <begin position="1358"/>
        <end position="1369"/>
    </location>
</feature>
<evidence type="ECO:0000256" key="2">
    <source>
        <dbReference type="SAM" id="Phobius"/>
    </source>
</evidence>
<name>A0A6J6JB77_9ZZZZ</name>
<dbReference type="CDD" id="cd00063">
    <property type="entry name" value="FN3"/>
    <property type="match status" value="2"/>
</dbReference>
<dbReference type="InterPro" id="IPR013783">
    <property type="entry name" value="Ig-like_fold"/>
</dbReference>
<protein>
    <submittedName>
        <fullName evidence="4">Unannotated protein</fullName>
    </submittedName>
</protein>
<dbReference type="EMBL" id="CAEZVM010000032">
    <property type="protein sequence ID" value="CAB4634341.1"/>
    <property type="molecule type" value="Genomic_DNA"/>
</dbReference>
<dbReference type="PROSITE" id="PS50853">
    <property type="entry name" value="FN3"/>
    <property type="match status" value="1"/>
</dbReference>
<evidence type="ECO:0000256" key="1">
    <source>
        <dbReference type="SAM" id="MobiDB-lite"/>
    </source>
</evidence>
<dbReference type="SUPFAM" id="SSF49265">
    <property type="entry name" value="Fibronectin type III"/>
    <property type="match status" value="1"/>
</dbReference>
<feature type="region of interest" description="Disordered" evidence="1">
    <location>
        <begin position="1338"/>
        <end position="1369"/>
    </location>
</feature>
<feature type="region of interest" description="Disordered" evidence="1">
    <location>
        <begin position="1035"/>
        <end position="1091"/>
    </location>
</feature>
<keyword evidence="2" id="KW-0812">Transmembrane</keyword>
<dbReference type="SUPFAM" id="SSF49313">
    <property type="entry name" value="Cadherin-like"/>
    <property type="match status" value="1"/>
</dbReference>
<dbReference type="Pfam" id="PF00041">
    <property type="entry name" value="fn3"/>
    <property type="match status" value="1"/>
</dbReference>
<feature type="transmembrane region" description="Helical" evidence="2">
    <location>
        <begin position="1289"/>
        <end position="1309"/>
    </location>
</feature>
<dbReference type="Pfam" id="PF05345">
    <property type="entry name" value="He_PIG"/>
    <property type="match status" value="2"/>
</dbReference>
<gene>
    <name evidence="4" type="ORF">UFOPK2032_00835</name>
</gene>
<evidence type="ECO:0000313" key="4">
    <source>
        <dbReference type="EMBL" id="CAB4634341.1"/>
    </source>
</evidence>